<evidence type="ECO:0000313" key="1">
    <source>
        <dbReference type="EMBL" id="MBX51883.1"/>
    </source>
</evidence>
<organism evidence="1">
    <name type="scientific">Rhizophora mucronata</name>
    <name type="common">Asiatic mangrove</name>
    <dbReference type="NCBI Taxonomy" id="61149"/>
    <lineage>
        <taxon>Eukaryota</taxon>
        <taxon>Viridiplantae</taxon>
        <taxon>Streptophyta</taxon>
        <taxon>Embryophyta</taxon>
        <taxon>Tracheophyta</taxon>
        <taxon>Spermatophyta</taxon>
        <taxon>Magnoliopsida</taxon>
        <taxon>eudicotyledons</taxon>
        <taxon>Gunneridae</taxon>
        <taxon>Pentapetalae</taxon>
        <taxon>rosids</taxon>
        <taxon>fabids</taxon>
        <taxon>Malpighiales</taxon>
        <taxon>Rhizophoraceae</taxon>
        <taxon>Rhizophora</taxon>
    </lineage>
</organism>
<proteinExistence type="predicted"/>
<protein>
    <submittedName>
        <fullName evidence="1">Uncharacterized protein</fullName>
    </submittedName>
</protein>
<accession>A0A2P2PB54</accession>
<sequence length="27" mass="3077">MPPRTNNHACSYFISPLFSLSLCVKHI</sequence>
<dbReference type="AlphaFoldDB" id="A0A2P2PB54"/>
<name>A0A2P2PB54_RHIMU</name>
<reference evidence="1" key="1">
    <citation type="submission" date="2018-02" db="EMBL/GenBank/DDBJ databases">
        <title>Rhizophora mucronata_Transcriptome.</title>
        <authorList>
            <person name="Meera S.P."/>
            <person name="Sreeshan A."/>
            <person name="Augustine A."/>
        </authorList>
    </citation>
    <scope>NUCLEOTIDE SEQUENCE</scope>
    <source>
        <tissue evidence="1">Leaf</tissue>
    </source>
</reference>
<dbReference type="EMBL" id="GGEC01071399">
    <property type="protein sequence ID" value="MBX51883.1"/>
    <property type="molecule type" value="Transcribed_RNA"/>
</dbReference>